<dbReference type="Gene3D" id="2.160.20.10">
    <property type="entry name" value="Single-stranded right-handed beta-helix, Pectin lyase-like"/>
    <property type="match status" value="1"/>
</dbReference>
<dbReference type="PROSITE" id="PS51257">
    <property type="entry name" value="PROKAR_LIPOPROTEIN"/>
    <property type="match status" value="1"/>
</dbReference>
<dbReference type="InterPro" id="IPR006626">
    <property type="entry name" value="PbH1"/>
</dbReference>
<feature type="region of interest" description="Disordered" evidence="9">
    <location>
        <begin position="534"/>
        <end position="553"/>
    </location>
</feature>
<dbReference type="Pfam" id="PF24606">
    <property type="entry name" value="CEMIP_beta-hel"/>
    <property type="match status" value="1"/>
</dbReference>
<evidence type="ECO:0000256" key="7">
    <source>
        <dbReference type="ARBA" id="ARBA00023136"/>
    </source>
</evidence>
<dbReference type="InterPro" id="IPR019316">
    <property type="entry name" value="G8_domain"/>
</dbReference>
<feature type="chain" id="PRO_5045245210" description="G8 domain-containing protein" evidence="10">
    <location>
        <begin position="28"/>
        <end position="920"/>
    </location>
</feature>
<dbReference type="PROSITE" id="PS51484">
    <property type="entry name" value="G8"/>
    <property type="match status" value="1"/>
</dbReference>
<gene>
    <name evidence="12" type="ORF">GCM10017783_12410</name>
</gene>
<evidence type="ECO:0000256" key="2">
    <source>
        <dbReference type="ARBA" id="ARBA00004236"/>
    </source>
</evidence>
<keyword evidence="13" id="KW-1185">Reference proteome</keyword>
<feature type="domain" description="G8" evidence="11">
    <location>
        <begin position="140"/>
        <end position="257"/>
    </location>
</feature>
<dbReference type="SMART" id="SM00710">
    <property type="entry name" value="PbH1"/>
    <property type="match status" value="4"/>
</dbReference>
<evidence type="ECO:0000256" key="9">
    <source>
        <dbReference type="SAM" id="MobiDB-lite"/>
    </source>
</evidence>
<dbReference type="InterPro" id="IPR012334">
    <property type="entry name" value="Pectin_lyas_fold"/>
</dbReference>
<evidence type="ECO:0000256" key="1">
    <source>
        <dbReference type="ARBA" id="ARBA00004167"/>
    </source>
</evidence>
<keyword evidence="6" id="KW-1133">Transmembrane helix</keyword>
<keyword evidence="3" id="KW-1003">Cell membrane</keyword>
<keyword evidence="7" id="KW-0472">Membrane</keyword>
<dbReference type="InterPro" id="IPR055401">
    <property type="entry name" value="CEMIP_beta-hel_dom"/>
</dbReference>
<feature type="signal peptide" evidence="10">
    <location>
        <begin position="1"/>
        <end position="27"/>
    </location>
</feature>
<dbReference type="InterPro" id="IPR052387">
    <property type="entry name" value="Fibrocystin"/>
</dbReference>
<organism evidence="12 13">
    <name type="scientific">Deinococcus piscis</name>
    <dbReference type="NCBI Taxonomy" id="394230"/>
    <lineage>
        <taxon>Bacteria</taxon>
        <taxon>Thermotogati</taxon>
        <taxon>Deinococcota</taxon>
        <taxon>Deinococci</taxon>
        <taxon>Deinococcales</taxon>
        <taxon>Deinococcaceae</taxon>
        <taxon>Deinococcus</taxon>
    </lineage>
</organism>
<dbReference type="PANTHER" id="PTHR46769">
    <property type="entry name" value="POLYCYSTIC KIDNEY AND HEPATIC DISEASE 1 (AUTOSOMAL RECESSIVE)-LIKE 1"/>
    <property type="match status" value="1"/>
</dbReference>
<evidence type="ECO:0000256" key="5">
    <source>
        <dbReference type="ARBA" id="ARBA00022729"/>
    </source>
</evidence>
<evidence type="ECO:0000259" key="11">
    <source>
        <dbReference type="PROSITE" id="PS51484"/>
    </source>
</evidence>
<evidence type="ECO:0000256" key="8">
    <source>
        <dbReference type="ARBA" id="ARBA00023180"/>
    </source>
</evidence>
<evidence type="ECO:0000313" key="12">
    <source>
        <dbReference type="EMBL" id="GHG01681.1"/>
    </source>
</evidence>
<dbReference type="InterPro" id="IPR011050">
    <property type="entry name" value="Pectin_lyase_fold/virulence"/>
</dbReference>
<dbReference type="Pfam" id="PF10162">
    <property type="entry name" value="G8"/>
    <property type="match status" value="1"/>
</dbReference>
<comment type="caution">
    <text evidence="12">The sequence shown here is derived from an EMBL/GenBank/DDBJ whole genome shotgun (WGS) entry which is preliminary data.</text>
</comment>
<reference evidence="13" key="1">
    <citation type="journal article" date="2019" name="Int. J. Syst. Evol. Microbiol.">
        <title>The Global Catalogue of Microorganisms (GCM) 10K type strain sequencing project: providing services to taxonomists for standard genome sequencing and annotation.</title>
        <authorList>
            <consortium name="The Broad Institute Genomics Platform"/>
            <consortium name="The Broad Institute Genome Sequencing Center for Infectious Disease"/>
            <person name="Wu L."/>
            <person name="Ma J."/>
        </authorList>
    </citation>
    <scope>NUCLEOTIDE SEQUENCE [LARGE SCALE GENOMIC DNA]</scope>
    <source>
        <strain evidence="13">CGMCC 1.18439</strain>
    </source>
</reference>
<evidence type="ECO:0000256" key="6">
    <source>
        <dbReference type="ARBA" id="ARBA00022989"/>
    </source>
</evidence>
<protein>
    <recommendedName>
        <fullName evidence="11">G8 domain-containing protein</fullName>
    </recommendedName>
</protein>
<keyword evidence="5 10" id="KW-0732">Signal</keyword>
<dbReference type="SUPFAM" id="SSF51126">
    <property type="entry name" value="Pectin lyase-like"/>
    <property type="match status" value="1"/>
</dbReference>
<dbReference type="EMBL" id="BNAL01000012">
    <property type="protein sequence ID" value="GHG01681.1"/>
    <property type="molecule type" value="Genomic_DNA"/>
</dbReference>
<dbReference type="SMART" id="SM01225">
    <property type="entry name" value="G8"/>
    <property type="match status" value="1"/>
</dbReference>
<sequence length="920" mass="98077">MALRQLLPWSLVLLTALSGCGSPSTPAPNTADTAPDPFTFTAVQGSPPNSEVTSNAVKISGINAPAPIAVAGGTLLLDGQVSTGTTVRNGQSVAVRVRTAAAPAAVASATVTIGGVSGTFTAVTQSGQGTQSAANWSDPATWNGKVPRVGEAVTLPAGKHIILDVSPPALAGLTIPAGSTLEFARKDLRLETEWLMIHGKLQIGTEEQPFAQQAEIVLTNTVPGENVMGMGDRAIGVMDGVLELHGEKRLPWTRLAATAQAGSTVLSLETAPDWQPGDVLTLASTDFNYQQTERAVVTQVSGTQVTLAEPLKYMHWGQNVSYAGKTLHERAEVGLLSHHIRIGASEDASATGLGSHLMLMGQSQARIEGVEFMRGGQRNALRRYPVHFHLLGSAEHSYFRNNSVHDSFNRCVTVHGTSNLRVQDNVTSNSVGHCIFLEDGNETGNTLSGNLVTLVRRPSLELGEEPLLESDRTPTGYWITNPDNTVTNNVAAGVDGTGFWYAFPEHPTGLGASGGASIWPRRTPLGEFSGNVAHSGHRGLNVDDGPTSDGSTTEVVHYNPRSNPADPESAAVPADFTDFVAYKNREHGAWFRGENLTLSGAILADNAIGVTFASHNAGLQRSLLIGETSNVGQPESWEPSGEGGRSLPLPWTADFPIRGFQFYDGEVFVQDTAFAGYRPNSMRKASGLGYLLDNAFALAPTNRAQRLTWLDDSQRVYFPPAQPQRDGDLAATFLDADGSVTGKAGQSVTVSPLLRGQPGCTVRGDWNASICQGQYTRLYIEAVDGMQIAPLTIRQSGGPAVALTGTPEDFTAFYTSVEIGKTYALSAAALPRDLRVSFTARQPGDVLNIQLPYSRAAKPALYRDWWIDERNRLKQVPLSELPRTTGDSYALENGTLHLRLVVRPNQAYATVNVCAAALCE</sequence>
<accession>A0ABQ3K5F9</accession>
<proteinExistence type="predicted"/>
<evidence type="ECO:0000256" key="4">
    <source>
        <dbReference type="ARBA" id="ARBA00022692"/>
    </source>
</evidence>
<evidence type="ECO:0000313" key="13">
    <source>
        <dbReference type="Proteomes" id="UP000632154"/>
    </source>
</evidence>
<dbReference type="RefSeq" id="WP_189642808.1">
    <property type="nucleotide sequence ID" value="NZ_BNAL01000012.1"/>
</dbReference>
<evidence type="ECO:0000256" key="3">
    <source>
        <dbReference type="ARBA" id="ARBA00022475"/>
    </source>
</evidence>
<comment type="subcellular location">
    <subcellularLocation>
        <location evidence="2">Cell membrane</location>
    </subcellularLocation>
    <subcellularLocation>
        <location evidence="1">Membrane</location>
        <topology evidence="1">Single-pass membrane protein</topology>
    </subcellularLocation>
</comment>
<keyword evidence="4" id="KW-0812">Transmembrane</keyword>
<dbReference type="Proteomes" id="UP000632154">
    <property type="component" value="Unassembled WGS sequence"/>
</dbReference>
<evidence type="ECO:0000256" key="10">
    <source>
        <dbReference type="SAM" id="SignalP"/>
    </source>
</evidence>
<dbReference type="PANTHER" id="PTHR46769:SF2">
    <property type="entry name" value="FIBROCYSTIN-L ISOFORM 2 PRECURSOR-RELATED"/>
    <property type="match status" value="1"/>
</dbReference>
<name>A0ABQ3K5F9_9DEIO</name>
<keyword evidence="8" id="KW-0325">Glycoprotein</keyword>